<dbReference type="KEGG" id="ebm:SG0102_13970"/>
<sequence length="257" mass="30240">MAMKVNQNLLLSRILTYMNGTLFNDFYYKIGAFIIDHYLEIENMSEETFLQEGPFQKTDLEAFMGAFGYDNYEEFKLRLYSDYQTRLNQIRVRLFDVKPQEFLKKMDMTIEEKELQDLVSEICKKFFASKRIIVMGALYPLSLSVELQTDMITFGKPFIQYHSYNPMTFTKDDVVIVISGTGRAFNSMKKSMADAHIENAYSVLLTQNKKYRDLADAHTKVLVLPGKFDSVEFNYQLMAIFDLVRLQYFQQYYLTED</sequence>
<dbReference type="OrthoDB" id="1649815at2"/>
<proteinExistence type="predicted"/>
<name>A0A3G9JN87_9FIRM</name>
<dbReference type="PROSITE" id="PS51464">
    <property type="entry name" value="SIS"/>
    <property type="match status" value="1"/>
</dbReference>
<dbReference type="GO" id="GO:0097367">
    <property type="term" value="F:carbohydrate derivative binding"/>
    <property type="evidence" value="ECO:0007669"/>
    <property type="project" value="InterPro"/>
</dbReference>
<dbReference type="InterPro" id="IPR046348">
    <property type="entry name" value="SIS_dom_sf"/>
</dbReference>
<gene>
    <name evidence="2" type="ORF">SG0102_13970</name>
</gene>
<feature type="domain" description="SIS" evidence="1">
    <location>
        <begin position="122"/>
        <end position="254"/>
    </location>
</feature>
<reference evidence="2 3" key="1">
    <citation type="submission" date="2018-11" db="EMBL/GenBank/DDBJ databases">
        <title>Novel Erysipelotrichaceae bacterium isolated from small intestine of a swine.</title>
        <authorList>
            <person name="Kim J.S."/>
            <person name="Choe H."/>
            <person name="Lee Y.R."/>
            <person name="Kim K.M."/>
            <person name="Park D.S."/>
        </authorList>
    </citation>
    <scope>NUCLEOTIDE SEQUENCE [LARGE SCALE GENOMIC DNA]</scope>
    <source>
        <strain evidence="2 3">SG0102</strain>
    </source>
</reference>
<dbReference type="Proteomes" id="UP000268059">
    <property type="component" value="Chromosome"/>
</dbReference>
<evidence type="ECO:0000313" key="3">
    <source>
        <dbReference type="Proteomes" id="UP000268059"/>
    </source>
</evidence>
<dbReference type="AlphaFoldDB" id="A0A3G9JN87"/>
<keyword evidence="3" id="KW-1185">Reference proteome</keyword>
<dbReference type="InParanoid" id="A0A3G9JN87"/>
<dbReference type="InterPro" id="IPR001347">
    <property type="entry name" value="SIS_dom"/>
</dbReference>
<dbReference type="EMBL" id="AP019309">
    <property type="protein sequence ID" value="BBH26463.1"/>
    <property type="molecule type" value="Genomic_DNA"/>
</dbReference>
<evidence type="ECO:0000259" key="1">
    <source>
        <dbReference type="PROSITE" id="PS51464"/>
    </source>
</evidence>
<evidence type="ECO:0000313" key="2">
    <source>
        <dbReference type="EMBL" id="BBH26463.1"/>
    </source>
</evidence>
<dbReference type="SUPFAM" id="SSF53697">
    <property type="entry name" value="SIS domain"/>
    <property type="match status" value="1"/>
</dbReference>
<dbReference type="GO" id="GO:1901135">
    <property type="term" value="P:carbohydrate derivative metabolic process"/>
    <property type="evidence" value="ECO:0007669"/>
    <property type="project" value="InterPro"/>
</dbReference>
<protein>
    <recommendedName>
        <fullName evidence="1">SIS domain-containing protein</fullName>
    </recommendedName>
</protein>
<dbReference type="RefSeq" id="WP_125119329.1">
    <property type="nucleotide sequence ID" value="NZ_AP019309.1"/>
</dbReference>
<organism evidence="2 3">
    <name type="scientific">Intestinibaculum porci</name>
    <dbReference type="NCBI Taxonomy" id="2487118"/>
    <lineage>
        <taxon>Bacteria</taxon>
        <taxon>Bacillati</taxon>
        <taxon>Bacillota</taxon>
        <taxon>Erysipelotrichia</taxon>
        <taxon>Erysipelotrichales</taxon>
        <taxon>Erysipelotrichaceae</taxon>
        <taxon>Intestinibaculum</taxon>
    </lineage>
</organism>
<dbReference type="Gene3D" id="3.40.50.10490">
    <property type="entry name" value="Glucose-6-phosphate isomerase like protein, domain 1"/>
    <property type="match status" value="1"/>
</dbReference>
<accession>A0A3G9JN87</accession>